<feature type="region of interest" description="Disordered" evidence="1">
    <location>
        <begin position="136"/>
        <end position="198"/>
    </location>
</feature>
<protein>
    <submittedName>
        <fullName evidence="2">Uncharacterized protein</fullName>
    </submittedName>
</protein>
<sequence>MKTYAIALIAFGCLFNIAQADDTEKAAKAKLEQARDKYKKGEEGEAIDICREAAKLGSVDAQAQVAAWLLERSVPKNTASKSSKSLKEAEKSEQTVVNILEQEIAALMKQCKQCQSSGEMTEEQLQLMMQLMAMAGMKPGNKPGNSPGGQQPGMNNSGGTTDKANEQIPGSVNGAAGTDRKTQKLAGRNTQLPKEYQSELKEFFKGVDLLR</sequence>
<feature type="non-terminal residue" evidence="2">
    <location>
        <position position="211"/>
    </location>
</feature>
<accession>A0A382R6J9</accession>
<dbReference type="EMBL" id="UINC01119494">
    <property type="protein sequence ID" value="SVC93353.1"/>
    <property type="molecule type" value="Genomic_DNA"/>
</dbReference>
<reference evidence="2" key="1">
    <citation type="submission" date="2018-05" db="EMBL/GenBank/DDBJ databases">
        <authorList>
            <person name="Lanie J.A."/>
            <person name="Ng W.-L."/>
            <person name="Kazmierczak K.M."/>
            <person name="Andrzejewski T.M."/>
            <person name="Davidsen T.M."/>
            <person name="Wayne K.J."/>
            <person name="Tettelin H."/>
            <person name="Glass J.I."/>
            <person name="Rusch D."/>
            <person name="Podicherti R."/>
            <person name="Tsui H.-C.T."/>
            <person name="Winkler M.E."/>
        </authorList>
    </citation>
    <scope>NUCLEOTIDE SEQUENCE</scope>
</reference>
<name>A0A382R6J9_9ZZZZ</name>
<evidence type="ECO:0000256" key="1">
    <source>
        <dbReference type="SAM" id="MobiDB-lite"/>
    </source>
</evidence>
<evidence type="ECO:0000313" key="2">
    <source>
        <dbReference type="EMBL" id="SVC93353.1"/>
    </source>
</evidence>
<organism evidence="2">
    <name type="scientific">marine metagenome</name>
    <dbReference type="NCBI Taxonomy" id="408172"/>
    <lineage>
        <taxon>unclassified sequences</taxon>
        <taxon>metagenomes</taxon>
        <taxon>ecological metagenomes</taxon>
    </lineage>
</organism>
<dbReference type="AlphaFoldDB" id="A0A382R6J9"/>
<feature type="compositionally biased region" description="Low complexity" evidence="1">
    <location>
        <begin position="136"/>
        <end position="145"/>
    </location>
</feature>
<proteinExistence type="predicted"/>
<gene>
    <name evidence="2" type="ORF">METZ01_LOCUS346207</name>
</gene>